<gene>
    <name evidence="8" type="ORF">B1207_08460</name>
</gene>
<dbReference type="GO" id="GO:0030170">
    <property type="term" value="F:pyridoxal phosphate binding"/>
    <property type="evidence" value="ECO:0007669"/>
    <property type="project" value="InterPro"/>
</dbReference>
<dbReference type="Proteomes" id="UP000249458">
    <property type="component" value="Unassembled WGS sequence"/>
</dbReference>
<accession>A0A364LIT9</accession>
<dbReference type="PANTHER" id="PTHR46101:SF2">
    <property type="entry name" value="SERINE DECARBOXYLASE"/>
    <property type="match status" value="1"/>
</dbReference>
<evidence type="ECO:0000313" key="8">
    <source>
        <dbReference type="EMBL" id="RAP36176.1"/>
    </source>
</evidence>
<dbReference type="NCBIfam" id="NF002748">
    <property type="entry name" value="PRK02769.1"/>
    <property type="match status" value="1"/>
</dbReference>
<comment type="caution">
    <text evidence="8">The sequence shown here is derived from an EMBL/GenBank/DDBJ whole genome shotgun (WGS) entry which is preliminary data.</text>
</comment>
<evidence type="ECO:0000256" key="6">
    <source>
        <dbReference type="PIRSR" id="PIRSR602129-50"/>
    </source>
</evidence>
<keyword evidence="4 6" id="KW-0663">Pyridoxal phosphate</keyword>
<evidence type="ECO:0008006" key="10">
    <source>
        <dbReference type="Google" id="ProtNLM"/>
    </source>
</evidence>
<evidence type="ECO:0000256" key="4">
    <source>
        <dbReference type="ARBA" id="ARBA00022898"/>
    </source>
</evidence>
<organism evidence="8 9">
    <name type="scientific">Legionella quinlivanii</name>
    <dbReference type="NCBI Taxonomy" id="45073"/>
    <lineage>
        <taxon>Bacteria</taxon>
        <taxon>Pseudomonadati</taxon>
        <taxon>Pseudomonadota</taxon>
        <taxon>Gammaproteobacteria</taxon>
        <taxon>Legionellales</taxon>
        <taxon>Legionellaceae</taxon>
        <taxon>Legionella</taxon>
    </lineage>
</organism>
<dbReference type="SUPFAM" id="SSF53383">
    <property type="entry name" value="PLP-dependent transferases"/>
    <property type="match status" value="1"/>
</dbReference>
<evidence type="ECO:0000256" key="5">
    <source>
        <dbReference type="ARBA" id="ARBA00023239"/>
    </source>
</evidence>
<evidence type="ECO:0000313" key="9">
    <source>
        <dbReference type="Proteomes" id="UP000249458"/>
    </source>
</evidence>
<proteinExistence type="inferred from homology"/>
<protein>
    <recommendedName>
        <fullName evidence="10">Histidine decarboxylase</fullName>
    </recommendedName>
</protein>
<evidence type="ECO:0000256" key="2">
    <source>
        <dbReference type="ARBA" id="ARBA00009533"/>
    </source>
</evidence>
<dbReference type="EMBL" id="MVJN01000006">
    <property type="protein sequence ID" value="RAP36176.1"/>
    <property type="molecule type" value="Genomic_DNA"/>
</dbReference>
<dbReference type="InterPro" id="IPR015421">
    <property type="entry name" value="PyrdxlP-dep_Trfase_major"/>
</dbReference>
<evidence type="ECO:0000256" key="7">
    <source>
        <dbReference type="RuleBase" id="RU000382"/>
    </source>
</evidence>
<evidence type="ECO:0000256" key="3">
    <source>
        <dbReference type="ARBA" id="ARBA00022793"/>
    </source>
</evidence>
<evidence type="ECO:0000256" key="1">
    <source>
        <dbReference type="ARBA" id="ARBA00001933"/>
    </source>
</evidence>
<dbReference type="GO" id="GO:0016831">
    <property type="term" value="F:carboxy-lyase activity"/>
    <property type="evidence" value="ECO:0007669"/>
    <property type="project" value="UniProtKB-KW"/>
</dbReference>
<dbReference type="InterPro" id="IPR051151">
    <property type="entry name" value="Group_II_Decarboxylase"/>
</dbReference>
<name>A0A364LIT9_9GAMM</name>
<dbReference type="Gene3D" id="3.40.640.10">
    <property type="entry name" value="Type I PLP-dependent aspartate aminotransferase-like (Major domain)"/>
    <property type="match status" value="1"/>
</dbReference>
<sequence>MNDMPQKLAMYLAKLKEKTTTHAGYPYNLNYNYDELIPFLKFSLNNLGDPFVRSNYQIESREFELEVLEFFAELYKCSNWWGYITHCGTESNLHAMLLAREYYPNGVLYFSEDTHYSIKKAAKIFCIPYKEIKSQSNGELDYQQLYHELDSTRPVILNLNIGTTFKGAIDDINQISACFEEKGIKEYYIHCDAALGGMLVPYLAPDMINFHANIHSIAISGHKFIGVPFPCGIILTYKSVAKKFCNFIEYLNSNDATISGSRNGHAALFLWYSIMQRKDEFKTEVETCRLNAEYFAKKMCDNQQNCLLNNYSTTLVFDLPNPGLVDKWQLAVLGKQAHFIVMQNHSKETIDQFINEYLAFR</sequence>
<keyword evidence="3" id="KW-0210">Decarboxylase</keyword>
<dbReference type="InterPro" id="IPR015424">
    <property type="entry name" value="PyrdxlP-dep_Trfase"/>
</dbReference>
<keyword evidence="5 7" id="KW-0456">Lyase</keyword>
<dbReference type="AlphaFoldDB" id="A0A364LIT9"/>
<feature type="modified residue" description="N6-(pyridoxal phosphate)lysine" evidence="6">
    <location>
        <position position="223"/>
    </location>
</feature>
<dbReference type="Pfam" id="PF00282">
    <property type="entry name" value="Pyridoxal_deC"/>
    <property type="match status" value="1"/>
</dbReference>
<reference evidence="8 9" key="1">
    <citation type="submission" date="2017-02" db="EMBL/GenBank/DDBJ databases">
        <title>Legionella quilivanii strain from human: case report and whole genome sequencing analysis.</title>
        <authorList>
            <person name="Lalancette C."/>
            <person name="Leduc J.-M."/>
            <person name="Levesque S."/>
            <person name="Fournier E."/>
            <person name="Saoud J."/>
            <person name="Faucher S.P."/>
            <person name="Bernard K."/>
            <person name="Martineau C."/>
            <person name="Longtin J."/>
        </authorList>
    </citation>
    <scope>NUCLEOTIDE SEQUENCE [LARGE SCALE GENOMIC DNA]</scope>
    <source>
        <strain evidence="8 9">ID143958</strain>
    </source>
</reference>
<dbReference type="PANTHER" id="PTHR46101">
    <property type="match status" value="1"/>
</dbReference>
<comment type="similarity">
    <text evidence="2 7">Belongs to the group II decarboxylase family.</text>
</comment>
<dbReference type="InterPro" id="IPR002129">
    <property type="entry name" value="PyrdxlP-dep_de-COase"/>
</dbReference>
<comment type="cofactor">
    <cofactor evidence="1 6 7">
        <name>pyridoxal 5'-phosphate</name>
        <dbReference type="ChEBI" id="CHEBI:597326"/>
    </cofactor>
</comment>
<dbReference type="GO" id="GO:0019752">
    <property type="term" value="P:carboxylic acid metabolic process"/>
    <property type="evidence" value="ECO:0007669"/>
    <property type="project" value="InterPro"/>
</dbReference>